<protein>
    <submittedName>
        <fullName evidence="2">Uncharacterized protein</fullName>
    </submittedName>
</protein>
<comment type="caution">
    <text evidence="2">The sequence shown here is derived from an EMBL/GenBank/DDBJ whole genome shotgun (WGS) entry which is preliminary data.</text>
</comment>
<dbReference type="Proteomes" id="UP001165122">
    <property type="component" value="Unassembled WGS sequence"/>
</dbReference>
<dbReference type="AlphaFoldDB" id="A0A9W7KXK2"/>
<gene>
    <name evidence="2" type="ORF">TrLO_g12216</name>
</gene>
<proteinExistence type="predicted"/>
<evidence type="ECO:0000313" key="3">
    <source>
        <dbReference type="Proteomes" id="UP001165122"/>
    </source>
</evidence>
<organism evidence="2 3">
    <name type="scientific">Triparma laevis f. longispina</name>
    <dbReference type="NCBI Taxonomy" id="1714387"/>
    <lineage>
        <taxon>Eukaryota</taxon>
        <taxon>Sar</taxon>
        <taxon>Stramenopiles</taxon>
        <taxon>Ochrophyta</taxon>
        <taxon>Bolidophyceae</taxon>
        <taxon>Parmales</taxon>
        <taxon>Triparmaceae</taxon>
        <taxon>Triparma</taxon>
    </lineage>
</organism>
<feature type="non-terminal residue" evidence="2">
    <location>
        <position position="1"/>
    </location>
</feature>
<evidence type="ECO:0000256" key="1">
    <source>
        <dbReference type="SAM" id="MobiDB-lite"/>
    </source>
</evidence>
<keyword evidence="3" id="KW-1185">Reference proteome</keyword>
<feature type="region of interest" description="Disordered" evidence="1">
    <location>
        <begin position="1"/>
        <end position="32"/>
    </location>
</feature>
<reference evidence="3" key="1">
    <citation type="journal article" date="2023" name="Commun. Biol.">
        <title>Genome analysis of Parmales, the sister group of diatoms, reveals the evolutionary specialization of diatoms from phago-mixotrophs to photoautotrophs.</title>
        <authorList>
            <person name="Ban H."/>
            <person name="Sato S."/>
            <person name="Yoshikawa S."/>
            <person name="Yamada K."/>
            <person name="Nakamura Y."/>
            <person name="Ichinomiya M."/>
            <person name="Sato N."/>
            <person name="Blanc-Mathieu R."/>
            <person name="Endo H."/>
            <person name="Kuwata A."/>
            <person name="Ogata H."/>
        </authorList>
    </citation>
    <scope>NUCLEOTIDE SEQUENCE [LARGE SCALE GENOMIC DNA]</scope>
    <source>
        <strain evidence="3">NIES 3700</strain>
    </source>
</reference>
<name>A0A9W7KXK2_9STRA</name>
<sequence>MGSMRRMTNNKQAVRGFKERPDKDPVTWAQIK</sequence>
<feature type="compositionally biased region" description="Polar residues" evidence="1">
    <location>
        <begin position="1"/>
        <end position="12"/>
    </location>
</feature>
<dbReference type="EMBL" id="BRXW01000225">
    <property type="protein sequence ID" value="GMI15124.1"/>
    <property type="molecule type" value="Genomic_DNA"/>
</dbReference>
<evidence type="ECO:0000313" key="2">
    <source>
        <dbReference type="EMBL" id="GMI15124.1"/>
    </source>
</evidence>
<accession>A0A9W7KXK2</accession>
<feature type="compositionally biased region" description="Basic and acidic residues" evidence="1">
    <location>
        <begin position="16"/>
        <end position="25"/>
    </location>
</feature>